<dbReference type="RefSeq" id="WP_157731256.1">
    <property type="nucleotide sequence ID" value="NZ_CP019688.1"/>
</dbReference>
<dbReference type="AlphaFoldDB" id="A0A1Q2HVC3"/>
<sequence length="133" mass="14202">MGFMDRVRDVFGGGDTASGLVELPRRYERVVVKQLLVHTANLSPDTDEKLVIITTTPEALEELRALRGPLQLAAEGQRPVTFVPSNAASAPVLDPNHGWIIPVSPATAAELQALPAGPGEHELTTIHVGLVLQ</sequence>
<proteinExistence type="predicted"/>
<dbReference type="OrthoDB" id="4427708at2"/>
<reference evidence="1 2" key="1">
    <citation type="submission" date="2016-12" db="EMBL/GenBank/DDBJ databases">
        <authorList>
            <person name="Song W.-J."/>
            <person name="Kurnit D.M."/>
        </authorList>
    </citation>
    <scope>NUCLEOTIDE SEQUENCE [LARGE SCALE GENOMIC DNA]</scope>
    <source>
        <strain evidence="1 2">DSM 30827</strain>
    </source>
</reference>
<gene>
    <name evidence="1" type="ORF">CGLAU_04035</name>
</gene>
<organism evidence="1 2">
    <name type="scientific">Corynebacterium glaucum</name>
    <dbReference type="NCBI Taxonomy" id="187491"/>
    <lineage>
        <taxon>Bacteria</taxon>
        <taxon>Bacillati</taxon>
        <taxon>Actinomycetota</taxon>
        <taxon>Actinomycetes</taxon>
        <taxon>Mycobacteriales</taxon>
        <taxon>Corynebacteriaceae</taxon>
        <taxon>Corynebacterium</taxon>
    </lineage>
</organism>
<keyword evidence="2" id="KW-1185">Reference proteome</keyword>
<dbReference type="EMBL" id="CP019688">
    <property type="protein sequence ID" value="AQQ14783.1"/>
    <property type="molecule type" value="Genomic_DNA"/>
</dbReference>
<protein>
    <submittedName>
        <fullName evidence="1">Uncharacterized protein</fullName>
    </submittedName>
</protein>
<evidence type="ECO:0000313" key="1">
    <source>
        <dbReference type="EMBL" id="AQQ14783.1"/>
    </source>
</evidence>
<name>A0A1Q2HVC3_9CORY</name>
<accession>A0A1Q2HVC3</accession>
<dbReference type="KEGG" id="cgv:CGLAU_04035"/>
<dbReference type="Proteomes" id="UP000217209">
    <property type="component" value="Chromosome"/>
</dbReference>
<evidence type="ECO:0000313" key="2">
    <source>
        <dbReference type="Proteomes" id="UP000217209"/>
    </source>
</evidence>